<dbReference type="InterPro" id="IPR002701">
    <property type="entry name" value="CM_II_prokaryot"/>
</dbReference>
<protein>
    <submittedName>
        <fullName evidence="2">Chorismate mutase</fullName>
    </submittedName>
</protein>
<dbReference type="SMART" id="SM00830">
    <property type="entry name" value="CM_2"/>
    <property type="match status" value="1"/>
</dbReference>
<proteinExistence type="predicted"/>
<evidence type="ECO:0000313" key="3">
    <source>
        <dbReference type="Proteomes" id="UP000069443"/>
    </source>
</evidence>
<dbReference type="GO" id="GO:0004106">
    <property type="term" value="F:chorismate mutase activity"/>
    <property type="evidence" value="ECO:0007669"/>
    <property type="project" value="InterPro"/>
</dbReference>
<accession>A0A100WI40</accession>
<reference evidence="3" key="2">
    <citation type="submission" date="2016-02" db="EMBL/GenBank/DDBJ databases">
        <title>Draft genome sequence of five rapidly growing Mycobacterium species.</title>
        <authorList>
            <person name="Katahira K."/>
            <person name="Gotou Y."/>
            <person name="Iida K."/>
            <person name="Ogura Y."/>
            <person name="Hayashi T."/>
        </authorList>
    </citation>
    <scope>NUCLEOTIDE SEQUENCE [LARGE SCALE GENOMIC DNA]</scope>
    <source>
        <strain evidence="3">JCM15298</strain>
    </source>
</reference>
<gene>
    <name evidence="2" type="ORF">RMCC_5284</name>
</gene>
<dbReference type="PROSITE" id="PS51168">
    <property type="entry name" value="CHORISMATE_MUT_2"/>
    <property type="match status" value="1"/>
</dbReference>
<dbReference type="NCBIfam" id="NF005894">
    <property type="entry name" value="PRK07857.1"/>
    <property type="match status" value="1"/>
</dbReference>
<dbReference type="GO" id="GO:0046417">
    <property type="term" value="P:chorismate metabolic process"/>
    <property type="evidence" value="ECO:0007669"/>
    <property type="project" value="InterPro"/>
</dbReference>
<organism evidence="2 3">
    <name type="scientific">Mycolicibacterium canariasense</name>
    <name type="common">Mycobacterium canariasense</name>
    <dbReference type="NCBI Taxonomy" id="228230"/>
    <lineage>
        <taxon>Bacteria</taxon>
        <taxon>Bacillati</taxon>
        <taxon>Actinomycetota</taxon>
        <taxon>Actinomycetes</taxon>
        <taxon>Mycobacteriales</taxon>
        <taxon>Mycobacteriaceae</taxon>
        <taxon>Mycolicibacterium</taxon>
    </lineage>
</organism>
<dbReference type="Proteomes" id="UP000069443">
    <property type="component" value="Unassembled WGS sequence"/>
</dbReference>
<name>A0A100WI40_MYCCR</name>
<keyword evidence="3" id="KW-1185">Reference proteome</keyword>
<evidence type="ECO:0000313" key="2">
    <source>
        <dbReference type="EMBL" id="GAS98319.1"/>
    </source>
</evidence>
<dbReference type="InterPro" id="IPR036979">
    <property type="entry name" value="CM_dom_sf"/>
</dbReference>
<dbReference type="AlphaFoldDB" id="A0A100WI40"/>
<dbReference type="STRING" id="228230.RMCC_5284"/>
<dbReference type="RefSeq" id="WP_234811703.1">
    <property type="nucleotide sequence ID" value="NZ_BCSY01000081.1"/>
</dbReference>
<evidence type="ECO:0000259" key="1">
    <source>
        <dbReference type="PROSITE" id="PS51168"/>
    </source>
</evidence>
<dbReference type="Gene3D" id="1.20.59.10">
    <property type="entry name" value="Chorismate mutase"/>
    <property type="match status" value="1"/>
</dbReference>
<dbReference type="EMBL" id="BCSY01000081">
    <property type="protein sequence ID" value="GAS98319.1"/>
    <property type="molecule type" value="Genomic_DNA"/>
</dbReference>
<dbReference type="SUPFAM" id="SSF48600">
    <property type="entry name" value="Chorismate mutase II"/>
    <property type="match status" value="1"/>
</dbReference>
<reference evidence="3" key="1">
    <citation type="journal article" date="2016" name="Genome Announc.">
        <title>Draft Genome Sequences of Five Rapidly Growing Mycobacterium Species, M. thermoresistibile, M. fortuitum subsp. acetamidolyticum, M. canariasense, M. brisbanense, and M. novocastrense.</title>
        <authorList>
            <person name="Katahira K."/>
            <person name="Ogura Y."/>
            <person name="Gotoh Y."/>
            <person name="Hayashi T."/>
        </authorList>
    </citation>
    <scope>NUCLEOTIDE SEQUENCE [LARGE SCALE GENOMIC DNA]</scope>
    <source>
        <strain evidence="3">JCM15298</strain>
    </source>
</reference>
<feature type="domain" description="Chorismate mutase" evidence="1">
    <location>
        <begin position="28"/>
        <end position="119"/>
    </location>
</feature>
<sequence>MIEQLVRRLPGGGQSRTGAAVQDVIESEQVRREPTVLRQEIDALDEEILRLIQRRVEVSRRVGRSRRDAGGPRIVYQRELEIIARYRTRLGREGNALAAILLRLGRGPLGQPNWDAGTA</sequence>
<comment type="caution">
    <text evidence="2">The sequence shown here is derived from an EMBL/GenBank/DDBJ whole genome shotgun (WGS) entry which is preliminary data.</text>
</comment>
<dbReference type="NCBIfam" id="TIGR01808">
    <property type="entry name" value="CM_M_hiGC-arch"/>
    <property type="match status" value="1"/>
</dbReference>
<dbReference type="InterPro" id="IPR010958">
    <property type="entry name" value="Chorismate_mutase_highGC-bac"/>
</dbReference>
<dbReference type="Pfam" id="PF01817">
    <property type="entry name" value="CM_2"/>
    <property type="match status" value="1"/>
</dbReference>
<dbReference type="InterPro" id="IPR036263">
    <property type="entry name" value="Chorismate_II_sf"/>
</dbReference>